<reference evidence="2" key="1">
    <citation type="submission" date="2021-01" db="EMBL/GenBank/DDBJ databases">
        <title>Whole genome shotgun sequence of Actinoplanes siamensis NBRC 109076.</title>
        <authorList>
            <person name="Komaki H."/>
            <person name="Tamura T."/>
        </authorList>
    </citation>
    <scope>NUCLEOTIDE SEQUENCE</scope>
    <source>
        <strain evidence="2">NBRC 109076</strain>
    </source>
</reference>
<comment type="caution">
    <text evidence="2">The sequence shown here is derived from an EMBL/GenBank/DDBJ whole genome shotgun (WGS) entry which is preliminary data.</text>
</comment>
<gene>
    <name evidence="2" type="ORF">Asi03nite_09150</name>
</gene>
<organism evidence="2 3">
    <name type="scientific">Actinoplanes siamensis</name>
    <dbReference type="NCBI Taxonomy" id="1223317"/>
    <lineage>
        <taxon>Bacteria</taxon>
        <taxon>Bacillati</taxon>
        <taxon>Actinomycetota</taxon>
        <taxon>Actinomycetes</taxon>
        <taxon>Micromonosporales</taxon>
        <taxon>Micromonosporaceae</taxon>
        <taxon>Actinoplanes</taxon>
    </lineage>
</organism>
<name>A0A919KDX2_9ACTN</name>
<dbReference type="Proteomes" id="UP000629619">
    <property type="component" value="Unassembled WGS sequence"/>
</dbReference>
<protein>
    <submittedName>
        <fullName evidence="2">Uncharacterized protein</fullName>
    </submittedName>
</protein>
<dbReference type="AlphaFoldDB" id="A0A919KDX2"/>
<dbReference type="EMBL" id="BOMW01000009">
    <property type="protein sequence ID" value="GIF03377.1"/>
    <property type="molecule type" value="Genomic_DNA"/>
</dbReference>
<evidence type="ECO:0000256" key="1">
    <source>
        <dbReference type="SAM" id="MobiDB-lite"/>
    </source>
</evidence>
<proteinExistence type="predicted"/>
<sequence length="74" mass="7898">MAERGAPPPREFSRALLEDPDRVPGRVARAQVGAVEVVGRLLRDTQARGAVSARASRELTGSAYSPPRTRVAST</sequence>
<feature type="region of interest" description="Disordered" evidence="1">
    <location>
        <begin position="46"/>
        <end position="74"/>
    </location>
</feature>
<accession>A0A919KDX2</accession>
<evidence type="ECO:0000313" key="3">
    <source>
        <dbReference type="Proteomes" id="UP000629619"/>
    </source>
</evidence>
<keyword evidence="3" id="KW-1185">Reference proteome</keyword>
<evidence type="ECO:0000313" key="2">
    <source>
        <dbReference type="EMBL" id="GIF03377.1"/>
    </source>
</evidence>